<dbReference type="AlphaFoldDB" id="A0A1H3PJ88"/>
<protein>
    <submittedName>
        <fullName evidence="2">Uncharacterized protein</fullName>
    </submittedName>
</protein>
<sequence length="324" mass="34781">MRSVLHRTTTVLTCAAFSLGALVVAPATAVGQEAEAITCNHQPGSDATKFYRGKSAGLVYDTKFRAGAPIPGLGAYVPQGIAVLENWDGSGRPIFLISEYANGGKSARIYGLDTAGREIGYVQIAGSHVGGIAVARGWVFVSGRADGKMHTIRKYKASDLVAALKRNDGKLLPQNGKARSVDGSSFLTSYDGMLFAGTFDEKKKSSMQSYYVAADGNLTMIESYEVPRKTQGVMITRDHFIFSTSYERKKLSNIYVVDAFAKKIEPSAKCFSAPSMSEGMTTFGGYAVLLYESGAEAYAKPKPRNVIKHLHVANIATLPDFQAG</sequence>
<keyword evidence="1" id="KW-0732">Signal</keyword>
<dbReference type="STRING" id="418495.SAMN05216215_104263"/>
<reference evidence="3" key="1">
    <citation type="submission" date="2016-10" db="EMBL/GenBank/DDBJ databases">
        <authorList>
            <person name="Varghese N."/>
            <person name="Submissions S."/>
        </authorList>
    </citation>
    <scope>NUCLEOTIDE SEQUENCE [LARGE SCALE GENOMIC DNA]</scope>
    <source>
        <strain evidence="3">CGMCC 4.3530</strain>
    </source>
</reference>
<organism evidence="2 3">
    <name type="scientific">Saccharopolyspora shandongensis</name>
    <dbReference type="NCBI Taxonomy" id="418495"/>
    <lineage>
        <taxon>Bacteria</taxon>
        <taxon>Bacillati</taxon>
        <taxon>Actinomycetota</taxon>
        <taxon>Actinomycetes</taxon>
        <taxon>Pseudonocardiales</taxon>
        <taxon>Pseudonocardiaceae</taxon>
        <taxon>Saccharopolyspora</taxon>
    </lineage>
</organism>
<feature type="signal peptide" evidence="1">
    <location>
        <begin position="1"/>
        <end position="29"/>
    </location>
</feature>
<evidence type="ECO:0000313" key="2">
    <source>
        <dbReference type="EMBL" id="SDZ01131.1"/>
    </source>
</evidence>
<evidence type="ECO:0000313" key="3">
    <source>
        <dbReference type="Proteomes" id="UP000199529"/>
    </source>
</evidence>
<name>A0A1H3PJ88_9PSEU</name>
<feature type="chain" id="PRO_5038705073" evidence="1">
    <location>
        <begin position="30"/>
        <end position="324"/>
    </location>
</feature>
<dbReference type="EMBL" id="FNOK01000042">
    <property type="protein sequence ID" value="SDZ01131.1"/>
    <property type="molecule type" value="Genomic_DNA"/>
</dbReference>
<proteinExistence type="predicted"/>
<accession>A0A1H3PJ88</accession>
<dbReference type="Proteomes" id="UP000199529">
    <property type="component" value="Unassembled WGS sequence"/>
</dbReference>
<gene>
    <name evidence="2" type="ORF">SAMN05216215_104263</name>
</gene>
<keyword evidence="3" id="KW-1185">Reference proteome</keyword>
<evidence type="ECO:0000256" key="1">
    <source>
        <dbReference type="SAM" id="SignalP"/>
    </source>
</evidence>
<dbReference type="SUPFAM" id="SSF63825">
    <property type="entry name" value="YWTD domain"/>
    <property type="match status" value="1"/>
</dbReference>